<dbReference type="InterPro" id="IPR008920">
    <property type="entry name" value="TF_FadR/GntR_C"/>
</dbReference>
<evidence type="ECO:0000259" key="4">
    <source>
        <dbReference type="PROSITE" id="PS50949"/>
    </source>
</evidence>
<dbReference type="GO" id="GO:0003700">
    <property type="term" value="F:DNA-binding transcription factor activity"/>
    <property type="evidence" value="ECO:0007669"/>
    <property type="project" value="InterPro"/>
</dbReference>
<keyword evidence="2" id="KW-0238">DNA-binding</keyword>
<comment type="caution">
    <text evidence="5">The sequence shown here is derived from an EMBL/GenBank/DDBJ whole genome shotgun (WGS) entry which is preliminary data.</text>
</comment>
<reference evidence="5 6" key="1">
    <citation type="submission" date="2016-09" db="EMBL/GenBank/DDBJ databases">
        <title>Pseudonocardia autotrophica DSM535, a candidate organism with high potential of specific P450 cytochromes.</title>
        <authorList>
            <person name="Grumaz C."/>
            <person name="Vainshtein Y."/>
            <person name="Kirstahler P."/>
            <person name="Sohn K."/>
        </authorList>
    </citation>
    <scope>NUCLEOTIDE SEQUENCE [LARGE SCALE GENOMIC DNA]</scope>
    <source>
        <strain evidence="5 6">DSM 535</strain>
    </source>
</reference>
<dbReference type="InterPro" id="IPR000524">
    <property type="entry name" value="Tscrpt_reg_HTH_GntR"/>
</dbReference>
<gene>
    <name evidence="5" type="primary">ydfH_12</name>
    <name evidence="5" type="ORF">BG845_05496</name>
</gene>
<evidence type="ECO:0000313" key="5">
    <source>
        <dbReference type="EMBL" id="OSY36246.1"/>
    </source>
</evidence>
<dbReference type="Gene3D" id="1.20.120.530">
    <property type="entry name" value="GntR ligand-binding domain-like"/>
    <property type="match status" value="1"/>
</dbReference>
<organism evidence="5 6">
    <name type="scientific">Pseudonocardia autotrophica</name>
    <name type="common">Amycolata autotrophica</name>
    <name type="synonym">Nocardia autotrophica</name>
    <dbReference type="NCBI Taxonomy" id="2074"/>
    <lineage>
        <taxon>Bacteria</taxon>
        <taxon>Bacillati</taxon>
        <taxon>Actinomycetota</taxon>
        <taxon>Actinomycetes</taxon>
        <taxon>Pseudonocardiales</taxon>
        <taxon>Pseudonocardiaceae</taxon>
        <taxon>Pseudonocardia</taxon>
    </lineage>
</organism>
<dbReference type="Gene3D" id="1.10.10.10">
    <property type="entry name" value="Winged helix-like DNA-binding domain superfamily/Winged helix DNA-binding domain"/>
    <property type="match status" value="1"/>
</dbReference>
<evidence type="ECO:0000313" key="6">
    <source>
        <dbReference type="Proteomes" id="UP000194360"/>
    </source>
</evidence>
<evidence type="ECO:0000256" key="1">
    <source>
        <dbReference type="ARBA" id="ARBA00023015"/>
    </source>
</evidence>
<dbReference type="PROSITE" id="PS50949">
    <property type="entry name" value="HTH_GNTR"/>
    <property type="match status" value="1"/>
</dbReference>
<keyword evidence="6" id="KW-1185">Reference proteome</keyword>
<name>A0A1Y2MLU0_PSEAH</name>
<keyword evidence="1" id="KW-0805">Transcription regulation</keyword>
<dbReference type="InterPro" id="IPR011711">
    <property type="entry name" value="GntR_C"/>
</dbReference>
<dbReference type="InterPro" id="IPR036388">
    <property type="entry name" value="WH-like_DNA-bd_sf"/>
</dbReference>
<dbReference type="PANTHER" id="PTHR43537">
    <property type="entry name" value="TRANSCRIPTIONAL REGULATOR, GNTR FAMILY"/>
    <property type="match status" value="1"/>
</dbReference>
<dbReference type="Pfam" id="PF00392">
    <property type="entry name" value="GntR"/>
    <property type="match status" value="1"/>
</dbReference>
<keyword evidence="3" id="KW-0804">Transcription</keyword>
<sequence>MGYYGPGAPGTAESPGAEVVMLVSVSRLVTESLADRVYRVLREEITHGRLAQGERLDVTAISETMGVSKTPLREALGRLETDQLVITRPRSGTFVARITAEDIAEMCGMRKAIEWFATFEATHRMPDRVKLELREEIEQADRAMADGDYQPFFTSDMNLHRTIIEHAGNTRMIAVRDSIEAYVEWLRIAGATGIGRTGGAAARHHEIITAMIDGDAEKAQQAAVVHIDEVRDWTLEDFHAMRQSVAT</sequence>
<dbReference type="GO" id="GO:0003677">
    <property type="term" value="F:DNA binding"/>
    <property type="evidence" value="ECO:0007669"/>
    <property type="project" value="UniProtKB-KW"/>
</dbReference>
<dbReference type="SUPFAM" id="SSF46785">
    <property type="entry name" value="Winged helix' DNA-binding domain"/>
    <property type="match status" value="1"/>
</dbReference>
<evidence type="ECO:0000256" key="2">
    <source>
        <dbReference type="ARBA" id="ARBA00023125"/>
    </source>
</evidence>
<dbReference type="RefSeq" id="WP_197719812.1">
    <property type="nucleotide sequence ID" value="NZ_AP018920.1"/>
</dbReference>
<dbReference type="SMART" id="SM00895">
    <property type="entry name" value="FCD"/>
    <property type="match status" value="1"/>
</dbReference>
<dbReference type="SMART" id="SM00345">
    <property type="entry name" value="HTH_GNTR"/>
    <property type="match status" value="1"/>
</dbReference>
<dbReference type="EMBL" id="MIGB01000041">
    <property type="protein sequence ID" value="OSY36246.1"/>
    <property type="molecule type" value="Genomic_DNA"/>
</dbReference>
<protein>
    <submittedName>
        <fullName evidence="5">Putative HTH-type transcriptional regulator YdfH</fullName>
    </submittedName>
</protein>
<dbReference type="AlphaFoldDB" id="A0A1Y2MLU0"/>
<accession>A0A1Y2MLU0</accession>
<dbReference type="InterPro" id="IPR036390">
    <property type="entry name" value="WH_DNA-bd_sf"/>
</dbReference>
<feature type="domain" description="HTH gntR-type" evidence="4">
    <location>
        <begin position="31"/>
        <end position="98"/>
    </location>
</feature>
<dbReference type="Proteomes" id="UP000194360">
    <property type="component" value="Unassembled WGS sequence"/>
</dbReference>
<dbReference type="SUPFAM" id="SSF48008">
    <property type="entry name" value="GntR ligand-binding domain-like"/>
    <property type="match status" value="1"/>
</dbReference>
<dbReference type="CDD" id="cd07377">
    <property type="entry name" value="WHTH_GntR"/>
    <property type="match status" value="1"/>
</dbReference>
<dbReference type="PANTHER" id="PTHR43537:SF24">
    <property type="entry name" value="GLUCONATE OPERON TRANSCRIPTIONAL REPRESSOR"/>
    <property type="match status" value="1"/>
</dbReference>
<dbReference type="STRING" id="2074.BG845_05496"/>
<proteinExistence type="predicted"/>
<dbReference type="Pfam" id="PF07729">
    <property type="entry name" value="FCD"/>
    <property type="match status" value="1"/>
</dbReference>
<evidence type="ECO:0000256" key="3">
    <source>
        <dbReference type="ARBA" id="ARBA00023163"/>
    </source>
</evidence>